<organism evidence="11 12">
    <name type="scientific">Blautia obeum</name>
    <dbReference type="NCBI Taxonomy" id="40520"/>
    <lineage>
        <taxon>Bacteria</taxon>
        <taxon>Bacillati</taxon>
        <taxon>Bacillota</taxon>
        <taxon>Clostridia</taxon>
        <taxon>Lachnospirales</taxon>
        <taxon>Lachnospiraceae</taxon>
        <taxon>Blautia</taxon>
    </lineage>
</organism>
<dbReference type="EC" id="3.6.3.-" evidence="11"/>
<evidence type="ECO:0000256" key="4">
    <source>
        <dbReference type="ARBA" id="ARBA00022741"/>
    </source>
</evidence>
<dbReference type="SUPFAM" id="SSF52540">
    <property type="entry name" value="P-loop containing nucleoside triphosphate hydrolases"/>
    <property type="match status" value="1"/>
</dbReference>
<feature type="transmembrane region" description="Helical" evidence="8">
    <location>
        <begin position="59"/>
        <end position="79"/>
    </location>
</feature>
<evidence type="ECO:0000256" key="6">
    <source>
        <dbReference type="ARBA" id="ARBA00022989"/>
    </source>
</evidence>
<comment type="subcellular location">
    <subcellularLocation>
        <location evidence="1">Cell membrane</location>
        <topology evidence="1">Multi-pass membrane protein</topology>
    </subcellularLocation>
</comment>
<dbReference type="FunFam" id="3.40.50.300:FF:000287">
    <property type="entry name" value="Multidrug ABC transporter ATP-binding protein"/>
    <property type="match status" value="1"/>
</dbReference>
<dbReference type="PROSITE" id="PS00211">
    <property type="entry name" value="ABC_TRANSPORTER_1"/>
    <property type="match status" value="1"/>
</dbReference>
<dbReference type="InterPro" id="IPR003593">
    <property type="entry name" value="AAA+_ATPase"/>
</dbReference>
<keyword evidence="3 8" id="KW-0812">Transmembrane</keyword>
<feature type="transmembrane region" description="Helical" evidence="8">
    <location>
        <begin position="166"/>
        <end position="183"/>
    </location>
</feature>
<keyword evidence="2" id="KW-0813">Transport</keyword>
<evidence type="ECO:0000259" key="9">
    <source>
        <dbReference type="PROSITE" id="PS50893"/>
    </source>
</evidence>
<dbReference type="AlphaFoldDB" id="A0A174S0J1"/>
<feature type="domain" description="ABC transporter" evidence="9">
    <location>
        <begin position="339"/>
        <end position="572"/>
    </location>
</feature>
<dbReference type="SUPFAM" id="SSF90123">
    <property type="entry name" value="ABC transporter transmembrane region"/>
    <property type="match status" value="1"/>
</dbReference>
<protein>
    <submittedName>
        <fullName evidence="11">Putative multidrug export ATP-binding/permease protein SAV1866</fullName>
        <ecNumber evidence="11">3.6.3.-</ecNumber>
    </submittedName>
</protein>
<dbReference type="RefSeq" id="WP_055059664.1">
    <property type="nucleotide sequence ID" value="NZ_CZBP01000007.1"/>
</dbReference>
<dbReference type="GO" id="GO:0016887">
    <property type="term" value="F:ATP hydrolysis activity"/>
    <property type="evidence" value="ECO:0007669"/>
    <property type="project" value="InterPro"/>
</dbReference>
<evidence type="ECO:0000256" key="2">
    <source>
        <dbReference type="ARBA" id="ARBA00022448"/>
    </source>
</evidence>
<dbReference type="InterPro" id="IPR017871">
    <property type="entry name" value="ABC_transporter-like_CS"/>
</dbReference>
<keyword evidence="6 8" id="KW-1133">Transmembrane helix</keyword>
<evidence type="ECO:0000313" key="12">
    <source>
        <dbReference type="Proteomes" id="UP000095762"/>
    </source>
</evidence>
<proteinExistence type="predicted"/>
<dbReference type="InterPro" id="IPR011527">
    <property type="entry name" value="ABC1_TM_dom"/>
</dbReference>
<keyword evidence="5 11" id="KW-0067">ATP-binding</keyword>
<feature type="domain" description="ABC transmembrane type-1" evidence="10">
    <location>
        <begin position="25"/>
        <end position="308"/>
    </location>
</feature>
<dbReference type="InterPro" id="IPR027417">
    <property type="entry name" value="P-loop_NTPase"/>
</dbReference>
<evidence type="ECO:0000256" key="3">
    <source>
        <dbReference type="ARBA" id="ARBA00022692"/>
    </source>
</evidence>
<feature type="transmembrane region" description="Helical" evidence="8">
    <location>
        <begin position="140"/>
        <end position="160"/>
    </location>
</feature>
<keyword evidence="4" id="KW-0547">Nucleotide-binding</keyword>
<reference evidence="11 12" key="1">
    <citation type="submission" date="2015-09" db="EMBL/GenBank/DDBJ databases">
        <authorList>
            <consortium name="Pathogen Informatics"/>
        </authorList>
    </citation>
    <scope>NUCLEOTIDE SEQUENCE [LARGE SCALE GENOMIC DNA]</scope>
    <source>
        <strain evidence="11 12">2789STDY5834957</strain>
    </source>
</reference>
<dbReference type="GO" id="GO:0005524">
    <property type="term" value="F:ATP binding"/>
    <property type="evidence" value="ECO:0007669"/>
    <property type="project" value="UniProtKB-KW"/>
</dbReference>
<keyword evidence="11" id="KW-0378">Hydrolase</keyword>
<feature type="transmembrane region" description="Helical" evidence="8">
    <location>
        <begin position="279"/>
        <end position="303"/>
    </location>
</feature>
<accession>A0A174S0J1</accession>
<evidence type="ECO:0000256" key="8">
    <source>
        <dbReference type="SAM" id="Phobius"/>
    </source>
</evidence>
<dbReference type="Gene3D" id="1.20.1560.10">
    <property type="entry name" value="ABC transporter type 1, transmembrane domain"/>
    <property type="match status" value="1"/>
</dbReference>
<evidence type="ECO:0000256" key="7">
    <source>
        <dbReference type="ARBA" id="ARBA00023136"/>
    </source>
</evidence>
<dbReference type="Pfam" id="PF00005">
    <property type="entry name" value="ABC_tran"/>
    <property type="match status" value="1"/>
</dbReference>
<feature type="transmembrane region" description="Helical" evidence="8">
    <location>
        <begin position="22"/>
        <end position="44"/>
    </location>
</feature>
<dbReference type="PANTHER" id="PTHR43394:SF1">
    <property type="entry name" value="ATP-BINDING CASSETTE SUB-FAMILY B MEMBER 10, MITOCHONDRIAL"/>
    <property type="match status" value="1"/>
</dbReference>
<name>A0A174S0J1_9FIRM</name>
<dbReference type="SMART" id="SM00382">
    <property type="entry name" value="AAA"/>
    <property type="match status" value="1"/>
</dbReference>
<dbReference type="PROSITE" id="PS50893">
    <property type="entry name" value="ABC_TRANSPORTER_2"/>
    <property type="match status" value="1"/>
</dbReference>
<dbReference type="PROSITE" id="PS50929">
    <property type="entry name" value="ABC_TM1F"/>
    <property type="match status" value="1"/>
</dbReference>
<keyword evidence="7 8" id="KW-0472">Membrane</keyword>
<evidence type="ECO:0000256" key="1">
    <source>
        <dbReference type="ARBA" id="ARBA00004651"/>
    </source>
</evidence>
<dbReference type="CDD" id="cd07346">
    <property type="entry name" value="ABC_6TM_exporters"/>
    <property type="match status" value="1"/>
</dbReference>
<dbReference type="EMBL" id="CZBP01000007">
    <property type="protein sequence ID" value="CUP91343.1"/>
    <property type="molecule type" value="Genomic_DNA"/>
</dbReference>
<dbReference type="Proteomes" id="UP000095762">
    <property type="component" value="Unassembled WGS sequence"/>
</dbReference>
<dbReference type="InterPro" id="IPR036640">
    <property type="entry name" value="ABC1_TM_sf"/>
</dbReference>
<dbReference type="InterPro" id="IPR039421">
    <property type="entry name" value="Type_1_exporter"/>
</dbReference>
<evidence type="ECO:0000256" key="5">
    <source>
        <dbReference type="ARBA" id="ARBA00022840"/>
    </source>
</evidence>
<dbReference type="Gene3D" id="3.40.50.300">
    <property type="entry name" value="P-loop containing nucleotide triphosphate hydrolases"/>
    <property type="match status" value="1"/>
</dbReference>
<dbReference type="PANTHER" id="PTHR43394">
    <property type="entry name" value="ATP-DEPENDENT PERMEASE MDL1, MITOCHONDRIAL"/>
    <property type="match status" value="1"/>
</dbReference>
<dbReference type="Pfam" id="PF00664">
    <property type="entry name" value="ABC_membrane"/>
    <property type="match status" value="1"/>
</dbReference>
<gene>
    <name evidence="11" type="ORF">ERS852569_01216</name>
</gene>
<dbReference type="GO" id="GO:0005886">
    <property type="term" value="C:plasma membrane"/>
    <property type="evidence" value="ECO:0007669"/>
    <property type="project" value="UniProtKB-SubCell"/>
</dbReference>
<dbReference type="GO" id="GO:0015421">
    <property type="term" value="F:ABC-type oligopeptide transporter activity"/>
    <property type="evidence" value="ECO:0007669"/>
    <property type="project" value="TreeGrafter"/>
</dbReference>
<evidence type="ECO:0000259" key="10">
    <source>
        <dbReference type="PROSITE" id="PS50929"/>
    </source>
</evidence>
<sequence length="582" mass="63700">MNQSQGGNPFGRLVEFARPHKTGYIVSVVLAVLGVAFGIVPYFATARMTIELLSGNQDLSFYMVWCLISGGCFVLKAILMGISTRASHEATFEVLSEARRKIASKLTRVPMGYILNTPSGQLKNGMVERIEQLEVPLAHVIPEMTSNLLVPIAIIVYLFILDWRMALVSLITIPVGMMCYMGMMKEYPKKYGEVVKAGNHMSATTVEYIGGIEIIKAFNQADNSYQKFTDAVHANADLILDWMKDTQKYSAIMMSVWPAALISVLPVGCLFYMNGTLSAATFITVTVLSLGIAGPLVAAMFFTDDIAKISTVMGEIDSILNQPELVRPKEACNLQNLDISLENVHFAYDEKEVLKGIDLIIPQGKTTAFVGPSGSGKSTIAKLIASFWDVTGGLITIGDKSIKEISTDQLNDLISYVSQDNYLFNDTVRNNIRMGKPGASDDEVEQIAKKSGCHEFIVNLEHGYETIVGGAGGHLSGGERQRIAIARAMLKNAPIVILDEATSYTDPENEAVIQEAISRLTKGKTLIVIAHRLSTIIDSDQIVVVKNGTIQAKGTHEELLKECSLYHTMWTAHMDAKEVKTI</sequence>
<feature type="transmembrane region" description="Helical" evidence="8">
    <location>
        <begin position="251"/>
        <end position="273"/>
    </location>
</feature>
<evidence type="ECO:0000313" key="11">
    <source>
        <dbReference type="EMBL" id="CUP91343.1"/>
    </source>
</evidence>
<dbReference type="InterPro" id="IPR003439">
    <property type="entry name" value="ABC_transporter-like_ATP-bd"/>
</dbReference>